<protein>
    <submittedName>
        <fullName evidence="1">Uncharacterized protein</fullName>
    </submittedName>
</protein>
<accession>A0A1Y1VVV8</accession>
<dbReference type="Proteomes" id="UP000193922">
    <property type="component" value="Unassembled WGS sequence"/>
</dbReference>
<organism evidence="1 2">
    <name type="scientific">Linderina pennispora</name>
    <dbReference type="NCBI Taxonomy" id="61395"/>
    <lineage>
        <taxon>Eukaryota</taxon>
        <taxon>Fungi</taxon>
        <taxon>Fungi incertae sedis</taxon>
        <taxon>Zoopagomycota</taxon>
        <taxon>Kickxellomycotina</taxon>
        <taxon>Kickxellomycetes</taxon>
        <taxon>Kickxellales</taxon>
        <taxon>Kickxellaceae</taxon>
        <taxon>Linderina</taxon>
    </lineage>
</organism>
<dbReference type="AlphaFoldDB" id="A0A1Y1VVV8"/>
<proteinExistence type="predicted"/>
<evidence type="ECO:0000313" key="2">
    <source>
        <dbReference type="Proteomes" id="UP000193922"/>
    </source>
</evidence>
<name>A0A1Y1VVV8_9FUNG</name>
<reference evidence="1 2" key="1">
    <citation type="submission" date="2016-07" db="EMBL/GenBank/DDBJ databases">
        <title>Pervasive Adenine N6-methylation of Active Genes in Fungi.</title>
        <authorList>
            <consortium name="DOE Joint Genome Institute"/>
            <person name="Mondo S.J."/>
            <person name="Dannebaum R.O."/>
            <person name="Kuo R.C."/>
            <person name="Labutti K."/>
            <person name="Haridas S."/>
            <person name="Kuo A."/>
            <person name="Salamov A."/>
            <person name="Ahrendt S.R."/>
            <person name="Lipzen A."/>
            <person name="Sullivan W."/>
            <person name="Andreopoulos W.B."/>
            <person name="Clum A."/>
            <person name="Lindquist E."/>
            <person name="Daum C."/>
            <person name="Ramamoorthy G.K."/>
            <person name="Gryganskyi A."/>
            <person name="Culley D."/>
            <person name="Magnuson J.K."/>
            <person name="James T.Y."/>
            <person name="O'Malley M.A."/>
            <person name="Stajich J.E."/>
            <person name="Spatafora J.W."/>
            <person name="Visel A."/>
            <person name="Grigoriev I.V."/>
        </authorList>
    </citation>
    <scope>NUCLEOTIDE SEQUENCE [LARGE SCALE GENOMIC DNA]</scope>
    <source>
        <strain evidence="1 2">ATCC 12442</strain>
    </source>
</reference>
<gene>
    <name evidence="1" type="ORF">DL89DRAFT_114739</name>
</gene>
<dbReference type="GeneID" id="63799803"/>
<dbReference type="EMBL" id="MCFD01000030">
    <property type="protein sequence ID" value="ORX65427.1"/>
    <property type="molecule type" value="Genomic_DNA"/>
</dbReference>
<keyword evidence="2" id="KW-1185">Reference proteome</keyword>
<evidence type="ECO:0000313" key="1">
    <source>
        <dbReference type="EMBL" id="ORX65427.1"/>
    </source>
</evidence>
<sequence>MIFIAFLIIPAFIVLWGVLRGCMIRRATKRQAELPQSRPAPLRHVPVLDPAFAQPVQYPPPVASHYSRRSIETDILPIYNPPSRSPVLKDDPPAYNTLIAPPLSMQMAA</sequence>
<dbReference type="RefSeq" id="XP_040739632.1">
    <property type="nucleotide sequence ID" value="XM_040883155.1"/>
</dbReference>
<comment type="caution">
    <text evidence="1">The sequence shown here is derived from an EMBL/GenBank/DDBJ whole genome shotgun (WGS) entry which is preliminary data.</text>
</comment>